<dbReference type="GO" id="GO:0003723">
    <property type="term" value="F:RNA binding"/>
    <property type="evidence" value="ECO:0007669"/>
    <property type="project" value="UniProtKB-UniRule"/>
</dbReference>
<proteinExistence type="predicted"/>
<evidence type="ECO:0000256" key="1">
    <source>
        <dbReference type="ARBA" id="ARBA00004123"/>
    </source>
</evidence>
<accession>W3WX23</accession>
<evidence type="ECO:0000259" key="8">
    <source>
        <dbReference type="PROSITE" id="PS50102"/>
    </source>
</evidence>
<dbReference type="GeneID" id="19275475"/>
<feature type="compositionally biased region" description="Gly residues" evidence="7">
    <location>
        <begin position="188"/>
        <end position="225"/>
    </location>
</feature>
<keyword evidence="10" id="KW-1185">Reference proteome</keyword>
<reference evidence="10" key="1">
    <citation type="journal article" date="2015" name="BMC Genomics">
        <title>Genomic and transcriptomic analysis of the endophytic fungus Pestalotiopsis fici reveals its lifestyle and high potential for synthesis of natural products.</title>
        <authorList>
            <person name="Wang X."/>
            <person name="Zhang X."/>
            <person name="Liu L."/>
            <person name="Xiang M."/>
            <person name="Wang W."/>
            <person name="Sun X."/>
            <person name="Che Y."/>
            <person name="Guo L."/>
            <person name="Liu G."/>
            <person name="Guo L."/>
            <person name="Wang C."/>
            <person name="Yin W.B."/>
            <person name="Stadler M."/>
            <person name="Zhang X."/>
            <person name="Liu X."/>
        </authorList>
    </citation>
    <scope>NUCLEOTIDE SEQUENCE [LARGE SCALE GENOMIC DNA]</scope>
    <source>
        <strain evidence="10">W106-1 / CGMCC3.15140</strain>
    </source>
</reference>
<feature type="region of interest" description="Disordered" evidence="7">
    <location>
        <begin position="164"/>
        <end position="322"/>
    </location>
</feature>
<dbReference type="PROSITE" id="PS50102">
    <property type="entry name" value="RRM"/>
    <property type="match status" value="1"/>
</dbReference>
<dbReference type="PANTHER" id="PTHR15481:SF0">
    <property type="entry name" value="LD23870P-RELATED"/>
    <property type="match status" value="1"/>
</dbReference>
<dbReference type="Proteomes" id="UP000030651">
    <property type="component" value="Unassembled WGS sequence"/>
</dbReference>
<comment type="subcellular location">
    <subcellularLocation>
        <location evidence="1">Nucleus</location>
    </subcellularLocation>
</comment>
<dbReference type="SUPFAM" id="SSF54928">
    <property type="entry name" value="RNA-binding domain, RBD"/>
    <property type="match status" value="1"/>
</dbReference>
<dbReference type="EMBL" id="KI912115">
    <property type="protein sequence ID" value="ETS78400.1"/>
    <property type="molecule type" value="Genomic_DNA"/>
</dbReference>
<feature type="domain" description="RRM" evidence="8">
    <location>
        <begin position="82"/>
        <end position="160"/>
    </location>
</feature>
<feature type="compositionally biased region" description="Low complexity" evidence="7">
    <location>
        <begin position="13"/>
        <end position="25"/>
    </location>
</feature>
<keyword evidence="2" id="KW-0507">mRNA processing</keyword>
<dbReference type="InParanoid" id="W3WX23"/>
<feature type="compositionally biased region" description="Low complexity" evidence="7">
    <location>
        <begin position="251"/>
        <end position="265"/>
    </location>
</feature>
<dbReference type="PANTHER" id="PTHR15481">
    <property type="entry name" value="RIBONUCLEIC ACID BINDING PROTEIN S1"/>
    <property type="match status" value="1"/>
</dbReference>
<feature type="compositionally biased region" description="Basic and acidic residues" evidence="7">
    <location>
        <begin position="304"/>
        <end position="322"/>
    </location>
</feature>
<dbReference type="HOGENOM" id="CLU_054059_0_1_1"/>
<dbReference type="SMART" id="SM00360">
    <property type="entry name" value="RRM"/>
    <property type="match status" value="1"/>
</dbReference>
<evidence type="ECO:0000256" key="5">
    <source>
        <dbReference type="ARBA" id="ARBA00023242"/>
    </source>
</evidence>
<dbReference type="OMA" id="EFPVDRY"/>
<evidence type="ECO:0000256" key="3">
    <source>
        <dbReference type="ARBA" id="ARBA00022884"/>
    </source>
</evidence>
<evidence type="ECO:0000256" key="7">
    <source>
        <dbReference type="SAM" id="MobiDB-lite"/>
    </source>
</evidence>
<dbReference type="AlphaFoldDB" id="W3WX23"/>
<dbReference type="RefSeq" id="XP_007837234.1">
    <property type="nucleotide sequence ID" value="XM_007839043.1"/>
</dbReference>
<protein>
    <recommendedName>
        <fullName evidence="8">RRM domain-containing protein</fullName>
    </recommendedName>
</protein>
<feature type="compositionally biased region" description="Basic and acidic residues" evidence="7">
    <location>
        <begin position="288"/>
        <end position="298"/>
    </location>
</feature>
<dbReference type="InterPro" id="IPR035979">
    <property type="entry name" value="RBD_domain_sf"/>
</dbReference>
<keyword evidence="5" id="KW-0539">Nucleus</keyword>
<feature type="compositionally biased region" description="Basic and acidic residues" evidence="7">
    <location>
        <begin position="1"/>
        <end position="12"/>
    </location>
</feature>
<gene>
    <name evidence="9" type="ORF">PFICI_10462</name>
</gene>
<name>W3WX23_PESFW</name>
<evidence type="ECO:0000313" key="10">
    <source>
        <dbReference type="Proteomes" id="UP000030651"/>
    </source>
</evidence>
<keyword evidence="3 6" id="KW-0694">RNA-binding</keyword>
<dbReference type="OrthoDB" id="252020at2759"/>
<dbReference type="eggNOG" id="KOG0118">
    <property type="taxonomic scope" value="Eukaryota"/>
</dbReference>
<evidence type="ECO:0000256" key="4">
    <source>
        <dbReference type="ARBA" id="ARBA00023187"/>
    </source>
</evidence>
<keyword evidence="4" id="KW-0508">mRNA splicing</keyword>
<dbReference type="GO" id="GO:0005654">
    <property type="term" value="C:nucleoplasm"/>
    <property type="evidence" value="ECO:0007669"/>
    <property type="project" value="TreeGrafter"/>
</dbReference>
<dbReference type="InterPro" id="IPR012677">
    <property type="entry name" value="Nucleotide-bd_a/b_plait_sf"/>
</dbReference>
<dbReference type="GO" id="GO:0061574">
    <property type="term" value="C:ASAP complex"/>
    <property type="evidence" value="ECO:0007669"/>
    <property type="project" value="TreeGrafter"/>
</dbReference>
<dbReference type="Pfam" id="PF00076">
    <property type="entry name" value="RRM_1"/>
    <property type="match status" value="1"/>
</dbReference>
<dbReference type="GO" id="GO:0005737">
    <property type="term" value="C:cytoplasm"/>
    <property type="evidence" value="ECO:0007669"/>
    <property type="project" value="TreeGrafter"/>
</dbReference>
<organism evidence="9 10">
    <name type="scientific">Pestalotiopsis fici (strain W106-1 / CGMCC3.15140)</name>
    <dbReference type="NCBI Taxonomy" id="1229662"/>
    <lineage>
        <taxon>Eukaryota</taxon>
        <taxon>Fungi</taxon>
        <taxon>Dikarya</taxon>
        <taxon>Ascomycota</taxon>
        <taxon>Pezizomycotina</taxon>
        <taxon>Sordariomycetes</taxon>
        <taxon>Xylariomycetidae</taxon>
        <taxon>Amphisphaeriales</taxon>
        <taxon>Sporocadaceae</taxon>
        <taxon>Pestalotiopsis</taxon>
    </lineage>
</organism>
<evidence type="ECO:0000256" key="6">
    <source>
        <dbReference type="PROSITE-ProRule" id="PRU00176"/>
    </source>
</evidence>
<dbReference type="InterPro" id="IPR000504">
    <property type="entry name" value="RRM_dom"/>
</dbReference>
<dbReference type="Gene3D" id="3.30.70.330">
    <property type="match status" value="1"/>
</dbReference>
<evidence type="ECO:0000313" key="9">
    <source>
        <dbReference type="EMBL" id="ETS78400.1"/>
    </source>
</evidence>
<dbReference type="CDD" id="cd12365">
    <property type="entry name" value="RRM_RNPS1"/>
    <property type="match status" value="1"/>
</dbReference>
<dbReference type="STRING" id="1229662.W3WX23"/>
<dbReference type="KEGG" id="pfy:PFICI_10462"/>
<feature type="region of interest" description="Disordered" evidence="7">
    <location>
        <begin position="1"/>
        <end position="82"/>
    </location>
</feature>
<evidence type="ECO:0000256" key="2">
    <source>
        <dbReference type="ARBA" id="ARBA00022664"/>
    </source>
</evidence>
<dbReference type="GO" id="GO:0000398">
    <property type="term" value="P:mRNA splicing, via spliceosome"/>
    <property type="evidence" value="ECO:0007669"/>
    <property type="project" value="TreeGrafter"/>
</dbReference>
<dbReference type="InterPro" id="IPR034201">
    <property type="entry name" value="RNPS1_RRM"/>
</dbReference>
<sequence length="322" mass="35273">MDSRSPSRERYARSVTPRSRYTRSPSPAPRRRRSPSYSDASPGRRNGRYRSESRSRSRTRTRSPSRDRDSRARSGSPLRGSTKIVVEKLTKNINEEHLREIFGQYGSIRDLDLPMNRQFNTNRGTAYILYVNEADAEEAIAHMHEAQLDGAIINVSIVLPRRKFSQSPPTASRGANIDPRVPAPGPRGAFGGGPRGPRGGVGSGGGGGGGGGGFGGPGFGGGPAGGRPRSPPRYGGGRQGRGRGREGNTYRPGSRSPSYSRSRFPQPRRARSPSYGSRSRSPQRRGGGRRDSLDNARDSRRRSPSYDDYRSRSRSRGGRDYR</sequence>